<evidence type="ECO:0000313" key="4">
    <source>
        <dbReference type="Proteomes" id="UP000557872"/>
    </source>
</evidence>
<feature type="region of interest" description="Disordered" evidence="1">
    <location>
        <begin position="236"/>
        <end position="278"/>
    </location>
</feature>
<evidence type="ECO:0008006" key="5">
    <source>
        <dbReference type="Google" id="ProtNLM"/>
    </source>
</evidence>
<feature type="signal peptide" evidence="2">
    <location>
        <begin position="1"/>
        <end position="24"/>
    </location>
</feature>
<name>A0A851GM93_9BACT</name>
<protein>
    <recommendedName>
        <fullName evidence="5">Lipoprotein</fullName>
    </recommendedName>
</protein>
<keyword evidence="4" id="KW-1185">Reference proteome</keyword>
<feature type="compositionally biased region" description="Basic and acidic residues" evidence="1">
    <location>
        <begin position="237"/>
        <end position="268"/>
    </location>
</feature>
<feature type="chain" id="PRO_5033049929" description="Lipoprotein" evidence="2">
    <location>
        <begin position="25"/>
        <end position="278"/>
    </location>
</feature>
<dbReference type="AlphaFoldDB" id="A0A851GM93"/>
<accession>A0A851GM93</accession>
<dbReference type="RefSeq" id="WP_178933051.1">
    <property type="nucleotide sequence ID" value="NZ_JACBAZ010000004.1"/>
</dbReference>
<evidence type="ECO:0000256" key="2">
    <source>
        <dbReference type="SAM" id="SignalP"/>
    </source>
</evidence>
<dbReference type="EMBL" id="JACBAZ010000004">
    <property type="protein sequence ID" value="NWK56265.1"/>
    <property type="molecule type" value="Genomic_DNA"/>
</dbReference>
<feature type="compositionally biased region" description="Polar residues" evidence="1">
    <location>
        <begin position="269"/>
        <end position="278"/>
    </location>
</feature>
<keyword evidence="2" id="KW-0732">Signal</keyword>
<reference evidence="3 4" key="1">
    <citation type="submission" date="2020-07" db="EMBL/GenBank/DDBJ databases">
        <title>Roseicoccus Jingziensis gen. nov., sp. nov., isolated from coastal seawater.</title>
        <authorList>
            <person name="Feng X."/>
        </authorList>
    </citation>
    <scope>NUCLEOTIDE SEQUENCE [LARGE SCALE GENOMIC DNA]</scope>
    <source>
        <strain evidence="3 4">N1E253</strain>
    </source>
</reference>
<evidence type="ECO:0000313" key="3">
    <source>
        <dbReference type="EMBL" id="NWK56265.1"/>
    </source>
</evidence>
<sequence>MNTIFHRHTLILALACPLMFNLQACKSKTSTPPPPTPKKESSVPDLQAKAEEVINNDPRVEIMKVVDGELHIRNVYSGRSVNLPFQSIIDGHYEVVREDEEMAKRYLANQKKKQNWLESTPGRGRCPDWIPSYKDMSIMPTKLHRPLQDGSIWGQISANHKDTEDSIRDFYIESFKQSGLQLTRQHSVNGKLSMIFENSVDPEDTEEETRRVNLSLSKTMDKTDIYIQYQYGFEAVPDTKKPKQKETGEKETGEKETGEKEAGEKKQGNDQTEPTPHG</sequence>
<organism evidence="3 4">
    <name type="scientific">Oceaniferula marina</name>
    <dbReference type="NCBI Taxonomy" id="2748318"/>
    <lineage>
        <taxon>Bacteria</taxon>
        <taxon>Pseudomonadati</taxon>
        <taxon>Verrucomicrobiota</taxon>
        <taxon>Verrucomicrobiia</taxon>
        <taxon>Verrucomicrobiales</taxon>
        <taxon>Verrucomicrobiaceae</taxon>
        <taxon>Oceaniferula</taxon>
    </lineage>
</organism>
<evidence type="ECO:0000256" key="1">
    <source>
        <dbReference type="SAM" id="MobiDB-lite"/>
    </source>
</evidence>
<comment type="caution">
    <text evidence="3">The sequence shown here is derived from an EMBL/GenBank/DDBJ whole genome shotgun (WGS) entry which is preliminary data.</text>
</comment>
<dbReference type="Proteomes" id="UP000557872">
    <property type="component" value="Unassembled WGS sequence"/>
</dbReference>
<proteinExistence type="predicted"/>
<feature type="region of interest" description="Disordered" evidence="1">
    <location>
        <begin position="27"/>
        <end position="46"/>
    </location>
</feature>
<gene>
    <name evidence="3" type="ORF">HW115_11640</name>
</gene>
<feature type="compositionally biased region" description="Basic and acidic residues" evidence="1">
    <location>
        <begin position="37"/>
        <end position="46"/>
    </location>
</feature>